<dbReference type="FunFam" id="3.40.640.10:FF:000024">
    <property type="entry name" value="Kynurenine--oxoglutarate transaminase 3"/>
    <property type="match status" value="1"/>
</dbReference>
<evidence type="ECO:0000313" key="9">
    <source>
        <dbReference type="Proteomes" id="UP000020467"/>
    </source>
</evidence>
<keyword evidence="4 8" id="KW-0808">Transferase</keyword>
<evidence type="ECO:0000256" key="6">
    <source>
        <dbReference type="SAM" id="Phobius"/>
    </source>
</evidence>
<feature type="non-terminal residue" evidence="8">
    <location>
        <position position="1"/>
    </location>
</feature>
<keyword evidence="5" id="KW-0663">Pyridoxal phosphate</keyword>
<protein>
    <submittedName>
        <fullName evidence="8">Aminotransferase class I and II</fullName>
    </submittedName>
</protein>
<dbReference type="KEGG" id="cfj:CFIO01_07923"/>
<dbReference type="OrthoDB" id="2414662at2759"/>
<sequence length="530" mass="59119">AWTAAPNIGTADYAIQTLQTGNGSRAAVKQISVFQFSELRSGVLRIGNRGGRLTTLFAVPLRFLFSSIALFMTSLVLPLFRSRIISISTARRGFQSTAMSLSSKLKPAARVAGRRQDVWSIINEAAAASPKQPIVNMGQGFFGYNPPDFIINAAKQALDRVECNQYSPTKGRPRLKKAIADAYSPHWGRKLDPETEVTITTGANEGMLSAFMAFIEPGDEVIVFEPFFDQYADSFERYISNIEMPGGKITYVPLHPPSDGATATSSAANWTIDFDELERAITPKTKMIVLNTPHNPVGKVFSKEELQKIGDLCVKNEIIILSDEVYDRLYYVPFTRIATLSPEVERLTITVGSAGKNFYATGWRVGWLMGPAELIQHVSAAHTRICYSSVSPLQEACAVGFEQAEKEGFWDETIKDMKGKMDRFNEVWKELGMPYSEPEGGYFVLVNMAKVKLPEDYPFPPHVASRPRDFKLAWFLIQEVGVAAIPPTEFYTDENAHIAADYIRFAVCKEDEVLETAKERLRGLKKYIKE</sequence>
<evidence type="ECO:0000256" key="3">
    <source>
        <dbReference type="ARBA" id="ARBA00022576"/>
    </source>
</evidence>
<dbReference type="GO" id="GO:0016212">
    <property type="term" value="F:kynurenine-oxoglutarate transaminase activity"/>
    <property type="evidence" value="ECO:0007669"/>
    <property type="project" value="TreeGrafter"/>
</dbReference>
<evidence type="ECO:0000256" key="4">
    <source>
        <dbReference type="ARBA" id="ARBA00022679"/>
    </source>
</evidence>
<dbReference type="InterPro" id="IPR051326">
    <property type="entry name" value="Kynurenine-oxoglutarate_AT"/>
</dbReference>
<evidence type="ECO:0000256" key="1">
    <source>
        <dbReference type="ARBA" id="ARBA00001933"/>
    </source>
</evidence>
<keyword evidence="6" id="KW-1133">Transmembrane helix</keyword>
<dbReference type="Gene3D" id="3.40.640.10">
    <property type="entry name" value="Type I PLP-dependent aspartate aminotransferase-like (Major domain)"/>
    <property type="match status" value="1"/>
</dbReference>
<keyword evidence="9" id="KW-1185">Reference proteome</keyword>
<dbReference type="PANTHER" id="PTHR43807">
    <property type="entry name" value="FI04487P"/>
    <property type="match status" value="1"/>
</dbReference>
<dbReference type="InterPro" id="IPR015424">
    <property type="entry name" value="PyrdxlP-dep_Trfase"/>
</dbReference>
<gene>
    <name evidence="8" type="ORF">CFIO01_07923</name>
</gene>
<dbReference type="eggNOG" id="KOG0257">
    <property type="taxonomic scope" value="Eukaryota"/>
</dbReference>
<dbReference type="PANTHER" id="PTHR43807:SF20">
    <property type="entry name" value="FI04487P"/>
    <property type="match status" value="1"/>
</dbReference>
<dbReference type="STRING" id="1445577.A0A010RSG9"/>
<keyword evidence="6" id="KW-0472">Membrane</keyword>
<dbReference type="Gene3D" id="3.90.1150.10">
    <property type="entry name" value="Aspartate Aminotransferase, domain 1"/>
    <property type="match status" value="1"/>
</dbReference>
<dbReference type="GO" id="GO:0005739">
    <property type="term" value="C:mitochondrion"/>
    <property type="evidence" value="ECO:0007669"/>
    <property type="project" value="TreeGrafter"/>
</dbReference>
<keyword evidence="3 8" id="KW-0032">Aminotransferase</keyword>
<dbReference type="InterPro" id="IPR015421">
    <property type="entry name" value="PyrdxlP-dep_Trfase_major"/>
</dbReference>
<feature type="domain" description="Aminotransferase class I/classII large" evidence="7">
    <location>
        <begin position="134"/>
        <end position="520"/>
    </location>
</feature>
<proteinExistence type="inferred from homology"/>
<evidence type="ECO:0000256" key="2">
    <source>
        <dbReference type="ARBA" id="ARBA00007441"/>
    </source>
</evidence>
<keyword evidence="6" id="KW-0812">Transmembrane</keyword>
<dbReference type="SUPFAM" id="SSF53383">
    <property type="entry name" value="PLP-dependent transferases"/>
    <property type="match status" value="1"/>
</dbReference>
<dbReference type="InterPro" id="IPR004839">
    <property type="entry name" value="Aminotransferase_I/II_large"/>
</dbReference>
<dbReference type="GO" id="GO:0030170">
    <property type="term" value="F:pyridoxal phosphate binding"/>
    <property type="evidence" value="ECO:0007669"/>
    <property type="project" value="InterPro"/>
</dbReference>
<evidence type="ECO:0000313" key="8">
    <source>
        <dbReference type="EMBL" id="EXF83446.1"/>
    </source>
</evidence>
<organism evidence="8 9">
    <name type="scientific">Colletotrichum fioriniae PJ7</name>
    <dbReference type="NCBI Taxonomy" id="1445577"/>
    <lineage>
        <taxon>Eukaryota</taxon>
        <taxon>Fungi</taxon>
        <taxon>Dikarya</taxon>
        <taxon>Ascomycota</taxon>
        <taxon>Pezizomycotina</taxon>
        <taxon>Sordariomycetes</taxon>
        <taxon>Hypocreomycetidae</taxon>
        <taxon>Glomerellales</taxon>
        <taxon>Glomerellaceae</taxon>
        <taxon>Colletotrichum</taxon>
        <taxon>Colletotrichum acutatum species complex</taxon>
    </lineage>
</organism>
<dbReference type="HOGENOM" id="CLU_017584_4_0_1"/>
<dbReference type="AlphaFoldDB" id="A0A010RSG9"/>
<reference evidence="8 9" key="1">
    <citation type="submission" date="2014-02" db="EMBL/GenBank/DDBJ databases">
        <title>The genome sequence of Colletotrichum fioriniae PJ7.</title>
        <authorList>
            <person name="Baroncelli R."/>
            <person name="Thon M.R."/>
        </authorList>
    </citation>
    <scope>NUCLEOTIDE SEQUENCE [LARGE SCALE GENOMIC DNA]</scope>
    <source>
        <strain evidence="8 9">PJ7</strain>
    </source>
</reference>
<evidence type="ECO:0000259" key="7">
    <source>
        <dbReference type="Pfam" id="PF00155"/>
    </source>
</evidence>
<dbReference type="CDD" id="cd00609">
    <property type="entry name" value="AAT_like"/>
    <property type="match status" value="1"/>
</dbReference>
<comment type="similarity">
    <text evidence="2">Belongs to the class-I pyridoxal-phosphate-dependent aminotransferase family.</text>
</comment>
<dbReference type="InterPro" id="IPR015422">
    <property type="entry name" value="PyrdxlP-dep_Trfase_small"/>
</dbReference>
<dbReference type="Proteomes" id="UP000020467">
    <property type="component" value="Unassembled WGS sequence"/>
</dbReference>
<comment type="cofactor">
    <cofactor evidence="1">
        <name>pyridoxal 5'-phosphate</name>
        <dbReference type="ChEBI" id="CHEBI:597326"/>
    </cofactor>
</comment>
<feature type="transmembrane region" description="Helical" evidence="6">
    <location>
        <begin position="55"/>
        <end position="80"/>
    </location>
</feature>
<dbReference type="EMBL" id="JARH01000236">
    <property type="protein sequence ID" value="EXF83446.1"/>
    <property type="molecule type" value="Genomic_DNA"/>
</dbReference>
<dbReference type="Pfam" id="PF00155">
    <property type="entry name" value="Aminotran_1_2"/>
    <property type="match status" value="1"/>
</dbReference>
<name>A0A010RSG9_9PEZI</name>
<evidence type="ECO:0000256" key="5">
    <source>
        <dbReference type="ARBA" id="ARBA00022898"/>
    </source>
</evidence>
<accession>A0A010RSG9</accession>
<comment type="caution">
    <text evidence="8">The sequence shown here is derived from an EMBL/GenBank/DDBJ whole genome shotgun (WGS) entry which is preliminary data.</text>
</comment>